<dbReference type="Proteomes" id="UP000054564">
    <property type="component" value="Unassembled WGS sequence"/>
</dbReference>
<dbReference type="InterPro" id="IPR056740">
    <property type="entry name" value="ILV_EDD_C"/>
</dbReference>
<dbReference type="Pfam" id="PF24877">
    <property type="entry name" value="ILV_EDD_C"/>
    <property type="match status" value="1"/>
</dbReference>
<evidence type="ECO:0000313" key="2">
    <source>
        <dbReference type="EMBL" id="KNE96690.1"/>
    </source>
</evidence>
<keyword evidence="3" id="KW-1185">Reference proteome</keyword>
<sequence>MILGAEIGNDVACLTDGRFSGGTHGFCLSHVVPKVVKGGPIGLLKDGDVITIDAEANTLEVALTEEELKTRRIGWKSPPEQVTSGTLYKYQQLVSDASHGAVTGLLDIKDLSLCGKAQ</sequence>
<proteinExistence type="predicted"/>
<gene>
    <name evidence="2" type="ORF">PSTG_10093</name>
</gene>
<dbReference type="STRING" id="1165861.A0A0L0VBN4"/>
<reference evidence="3" key="1">
    <citation type="submission" date="2014-03" db="EMBL/GenBank/DDBJ databases">
        <title>The Genome Sequence of Puccinia striiformis f. sp. tritici PST-78.</title>
        <authorList>
            <consortium name="The Broad Institute Genome Sequencing Platform"/>
            <person name="Cuomo C."/>
            <person name="Hulbert S."/>
            <person name="Chen X."/>
            <person name="Walker B."/>
            <person name="Young S.K."/>
            <person name="Zeng Q."/>
            <person name="Gargeya S."/>
            <person name="Fitzgerald M."/>
            <person name="Haas B."/>
            <person name="Abouelleil A."/>
            <person name="Alvarado L."/>
            <person name="Arachchi H.M."/>
            <person name="Berlin A.M."/>
            <person name="Chapman S.B."/>
            <person name="Goldberg J."/>
            <person name="Griggs A."/>
            <person name="Gujja S."/>
            <person name="Hansen M."/>
            <person name="Howarth C."/>
            <person name="Imamovic A."/>
            <person name="Larimer J."/>
            <person name="McCowan C."/>
            <person name="Montmayeur A."/>
            <person name="Murphy C."/>
            <person name="Neiman D."/>
            <person name="Pearson M."/>
            <person name="Priest M."/>
            <person name="Roberts A."/>
            <person name="Saif S."/>
            <person name="Shea T."/>
            <person name="Sisk P."/>
            <person name="Sykes S."/>
            <person name="Wortman J."/>
            <person name="Nusbaum C."/>
            <person name="Birren B."/>
        </authorList>
    </citation>
    <scope>NUCLEOTIDE SEQUENCE [LARGE SCALE GENOMIC DNA]</scope>
    <source>
        <strain evidence="3">race PST-78</strain>
    </source>
</reference>
<dbReference type="PANTHER" id="PTHR21000">
    <property type="entry name" value="DIHYDROXY-ACID DEHYDRATASE DAD"/>
    <property type="match status" value="1"/>
</dbReference>
<feature type="domain" description="Dihydroxy-acid/6-phosphogluconate dehydratase C-terminal" evidence="1">
    <location>
        <begin position="2"/>
        <end position="101"/>
    </location>
</feature>
<dbReference type="InterPro" id="IPR042096">
    <property type="entry name" value="Dihydro-acid_dehy_C"/>
</dbReference>
<comment type="caution">
    <text evidence="2">The sequence shown here is derived from an EMBL/GenBank/DDBJ whole genome shotgun (WGS) entry which is preliminary data.</text>
</comment>
<dbReference type="AlphaFoldDB" id="A0A0L0VBN4"/>
<dbReference type="InterPro" id="IPR050165">
    <property type="entry name" value="DHAD_IlvD/Edd"/>
</dbReference>
<dbReference type="EMBL" id="AJIL01000079">
    <property type="protein sequence ID" value="KNE96690.1"/>
    <property type="molecule type" value="Genomic_DNA"/>
</dbReference>
<dbReference type="GO" id="GO:0005739">
    <property type="term" value="C:mitochondrion"/>
    <property type="evidence" value="ECO:0007669"/>
    <property type="project" value="TreeGrafter"/>
</dbReference>
<dbReference type="Gene3D" id="3.50.30.80">
    <property type="entry name" value="IlvD/EDD C-terminal domain-like"/>
    <property type="match status" value="1"/>
</dbReference>
<dbReference type="GO" id="GO:0009082">
    <property type="term" value="P:branched-chain amino acid biosynthetic process"/>
    <property type="evidence" value="ECO:0007669"/>
    <property type="project" value="TreeGrafter"/>
</dbReference>
<protein>
    <recommendedName>
        <fullName evidence="1">Dihydroxy-acid/6-phosphogluconate dehydratase C-terminal domain-containing protein</fullName>
    </recommendedName>
</protein>
<name>A0A0L0VBN4_9BASI</name>
<dbReference type="GO" id="GO:0004160">
    <property type="term" value="F:dihydroxy-acid dehydratase activity"/>
    <property type="evidence" value="ECO:0007669"/>
    <property type="project" value="TreeGrafter"/>
</dbReference>
<dbReference type="SUPFAM" id="SSF52016">
    <property type="entry name" value="LeuD/IlvD-like"/>
    <property type="match status" value="1"/>
</dbReference>
<accession>A0A0L0VBN4</accession>
<dbReference type="PANTHER" id="PTHR21000:SF5">
    <property type="entry name" value="DIHYDROXY-ACID DEHYDRATASE, MITOCHONDRIAL"/>
    <property type="match status" value="1"/>
</dbReference>
<organism evidence="2 3">
    <name type="scientific">Puccinia striiformis f. sp. tritici PST-78</name>
    <dbReference type="NCBI Taxonomy" id="1165861"/>
    <lineage>
        <taxon>Eukaryota</taxon>
        <taxon>Fungi</taxon>
        <taxon>Dikarya</taxon>
        <taxon>Basidiomycota</taxon>
        <taxon>Pucciniomycotina</taxon>
        <taxon>Pucciniomycetes</taxon>
        <taxon>Pucciniales</taxon>
        <taxon>Pucciniaceae</taxon>
        <taxon>Puccinia</taxon>
    </lineage>
</organism>
<evidence type="ECO:0000259" key="1">
    <source>
        <dbReference type="Pfam" id="PF24877"/>
    </source>
</evidence>
<evidence type="ECO:0000313" key="3">
    <source>
        <dbReference type="Proteomes" id="UP000054564"/>
    </source>
</evidence>